<reference evidence="2" key="1">
    <citation type="submission" date="2014-07" db="EMBL/GenBank/DDBJ databases">
        <authorList>
            <person name="Urmite Genomes Urmite Genomes"/>
        </authorList>
    </citation>
    <scope>NUCLEOTIDE SEQUENCE</scope>
    <source>
        <strain evidence="2">11W110_air</strain>
    </source>
</reference>
<proteinExistence type="predicted"/>
<feature type="region of interest" description="Disordered" evidence="1">
    <location>
        <begin position="56"/>
        <end position="85"/>
    </location>
</feature>
<gene>
    <name evidence="2" type="ORF">BN1051_01272</name>
</gene>
<feature type="compositionally biased region" description="Basic and acidic residues" evidence="1">
    <location>
        <begin position="64"/>
        <end position="74"/>
    </location>
</feature>
<dbReference type="PATRIC" id="fig|1461584.3.peg.1263"/>
<organism evidence="2">
    <name type="scientific">Arthrobacter saudimassiliensis</name>
    <dbReference type="NCBI Taxonomy" id="1461584"/>
    <lineage>
        <taxon>Bacteria</taxon>
        <taxon>Bacillati</taxon>
        <taxon>Actinomycetota</taxon>
        <taxon>Actinomycetes</taxon>
        <taxon>Micrococcales</taxon>
        <taxon>Micrococcaceae</taxon>
        <taxon>Arthrobacter</taxon>
    </lineage>
</organism>
<accession>A0A078MT20</accession>
<dbReference type="InterPro" id="IPR028037">
    <property type="entry name" value="Antitoxin_Rv0909/MT0933"/>
</dbReference>
<protein>
    <submittedName>
        <fullName evidence="2">Antitoxin/MT0933</fullName>
    </submittedName>
</protein>
<dbReference type="EMBL" id="LN483070">
    <property type="protein sequence ID" value="CEA07946.1"/>
    <property type="molecule type" value="Genomic_DNA"/>
</dbReference>
<evidence type="ECO:0000313" key="2">
    <source>
        <dbReference type="EMBL" id="CEA07946.1"/>
    </source>
</evidence>
<dbReference type="AlphaFoldDB" id="A0A078MT20"/>
<name>A0A078MT20_9MICC</name>
<sequence>MSIFDELKGRTGELKDKAAGLVSQNSGRIKDGIGHAGSFVDQKTGGKYTDKIEGVRHKASSMVDRVERDRRGDQDGGPSQTPPAG</sequence>
<evidence type="ECO:0000256" key="1">
    <source>
        <dbReference type="SAM" id="MobiDB-lite"/>
    </source>
</evidence>
<dbReference type="Pfam" id="PF14013">
    <property type="entry name" value="MT0933_antitox"/>
    <property type="match status" value="1"/>
</dbReference>